<dbReference type="EMBL" id="GG683299">
    <property type="protein sequence ID" value="EER02337.1"/>
    <property type="molecule type" value="Genomic_DNA"/>
</dbReference>
<dbReference type="AlphaFoldDB" id="C5LLW5"/>
<evidence type="ECO:0008006" key="4">
    <source>
        <dbReference type="Google" id="ProtNLM"/>
    </source>
</evidence>
<reference evidence="2 3" key="1">
    <citation type="submission" date="2008-07" db="EMBL/GenBank/DDBJ databases">
        <authorList>
            <person name="El-Sayed N."/>
            <person name="Caler E."/>
            <person name="Inman J."/>
            <person name="Amedeo P."/>
            <person name="Hass B."/>
            <person name="Wortman J."/>
        </authorList>
    </citation>
    <scope>NUCLEOTIDE SEQUENCE [LARGE SCALE GENOMIC DNA]</scope>
    <source>
        <strain evidence="3">ATCC 50983 / TXsc</strain>
    </source>
</reference>
<dbReference type="RefSeq" id="XP_002769619.1">
    <property type="nucleotide sequence ID" value="XM_002769573.1"/>
</dbReference>
<sequence length="144" mass="15747">MSLSRKALLRVTPPLSSRYLSVLSSQVLLSSHLPKGFEKFTNPRPTPRQKEEEKEEDDKPTTTQGSSSKKDDDGGDGGGSSSGKKPQPPSQGINSIQTGLAVGFLLYLMYSAATTEVSTGDLSFQDFLNEFFLKGNYINYKYIA</sequence>
<evidence type="ECO:0000256" key="1">
    <source>
        <dbReference type="SAM" id="MobiDB-lite"/>
    </source>
</evidence>
<proteinExistence type="predicted"/>
<organism evidence="3">
    <name type="scientific">Perkinsus marinus (strain ATCC 50983 / TXsc)</name>
    <dbReference type="NCBI Taxonomy" id="423536"/>
    <lineage>
        <taxon>Eukaryota</taxon>
        <taxon>Sar</taxon>
        <taxon>Alveolata</taxon>
        <taxon>Perkinsozoa</taxon>
        <taxon>Perkinsea</taxon>
        <taxon>Perkinsida</taxon>
        <taxon>Perkinsidae</taxon>
        <taxon>Perkinsus</taxon>
    </lineage>
</organism>
<dbReference type="GeneID" id="9055405"/>
<feature type="compositionally biased region" description="Basic and acidic residues" evidence="1">
    <location>
        <begin position="48"/>
        <end position="60"/>
    </location>
</feature>
<evidence type="ECO:0000313" key="2">
    <source>
        <dbReference type="EMBL" id="EER02337.1"/>
    </source>
</evidence>
<feature type="region of interest" description="Disordered" evidence="1">
    <location>
        <begin position="34"/>
        <end position="94"/>
    </location>
</feature>
<protein>
    <recommendedName>
        <fullName evidence="4">Peptidase M41 FtsH extracellular domain-containing protein</fullName>
    </recommendedName>
</protein>
<keyword evidence="3" id="KW-1185">Reference proteome</keyword>
<dbReference type="InParanoid" id="C5LLW5"/>
<gene>
    <name evidence="2" type="ORF">Pmar_PMAR006659</name>
</gene>
<accession>C5LLW5</accession>
<dbReference type="Proteomes" id="UP000007800">
    <property type="component" value="Unassembled WGS sequence"/>
</dbReference>
<name>C5LLW5_PERM5</name>
<evidence type="ECO:0000313" key="3">
    <source>
        <dbReference type="Proteomes" id="UP000007800"/>
    </source>
</evidence>